<dbReference type="Proteomes" id="UP001163046">
    <property type="component" value="Unassembled WGS sequence"/>
</dbReference>
<protein>
    <submittedName>
        <fullName evidence="2">Uncharacterized protein</fullName>
    </submittedName>
</protein>
<evidence type="ECO:0000313" key="3">
    <source>
        <dbReference type="Proteomes" id="UP001163046"/>
    </source>
</evidence>
<keyword evidence="3" id="KW-1185">Reference proteome</keyword>
<organism evidence="2 3">
    <name type="scientific">Desmophyllum pertusum</name>
    <dbReference type="NCBI Taxonomy" id="174260"/>
    <lineage>
        <taxon>Eukaryota</taxon>
        <taxon>Metazoa</taxon>
        <taxon>Cnidaria</taxon>
        <taxon>Anthozoa</taxon>
        <taxon>Hexacorallia</taxon>
        <taxon>Scleractinia</taxon>
        <taxon>Caryophylliina</taxon>
        <taxon>Caryophylliidae</taxon>
        <taxon>Desmophyllum</taxon>
    </lineage>
</organism>
<comment type="caution">
    <text evidence="2">The sequence shown here is derived from an EMBL/GenBank/DDBJ whole genome shotgun (WGS) entry which is preliminary data.</text>
</comment>
<name>A0A9X0D646_9CNID</name>
<dbReference type="EMBL" id="MU825874">
    <property type="protein sequence ID" value="KAJ7387073.1"/>
    <property type="molecule type" value="Genomic_DNA"/>
</dbReference>
<proteinExistence type="predicted"/>
<reference evidence="2" key="1">
    <citation type="submission" date="2023-01" db="EMBL/GenBank/DDBJ databases">
        <title>Genome assembly of the deep-sea coral Lophelia pertusa.</title>
        <authorList>
            <person name="Herrera S."/>
            <person name="Cordes E."/>
        </authorList>
    </citation>
    <scope>NUCLEOTIDE SEQUENCE</scope>
    <source>
        <strain evidence="2">USNM1676648</strain>
        <tissue evidence="2">Polyp</tissue>
    </source>
</reference>
<evidence type="ECO:0000313" key="2">
    <source>
        <dbReference type="EMBL" id="KAJ7387073.1"/>
    </source>
</evidence>
<sequence length="248" mass="28599">MSHEDDEDSIRESVVPYFSRGLLMLEDFVEELDKTPHDISVTAAQRIMPYLLGRVDKAYKAFQNAESTIDEINTKMDNDLQDIVVQEKTTNDQLRQTQEDLTKLEEKEKVLQGECSELEQQLSKEEINLRKDSESLNERKTKLEEKKKKEKVVNIVTWAAVPVFGLVGVAVKGLIDDVLEKEVANAEEAVKEATTHLERTKERFGRKKRELSNLTNAKEETKKKHTTKSQELKMLQQRKAEIKNPRSD</sequence>
<dbReference type="OrthoDB" id="5973566at2759"/>
<evidence type="ECO:0000256" key="1">
    <source>
        <dbReference type="SAM" id="MobiDB-lite"/>
    </source>
</evidence>
<feature type="region of interest" description="Disordered" evidence="1">
    <location>
        <begin position="197"/>
        <end position="248"/>
    </location>
</feature>
<dbReference type="AlphaFoldDB" id="A0A9X0D646"/>
<gene>
    <name evidence="2" type="ORF">OS493_004037</name>
</gene>
<feature type="compositionally biased region" description="Basic and acidic residues" evidence="1">
    <location>
        <begin position="238"/>
        <end position="248"/>
    </location>
</feature>
<accession>A0A9X0D646</accession>